<organism evidence="1 2">
    <name type="scientific">Trichogramma brassicae</name>
    <dbReference type="NCBI Taxonomy" id="86971"/>
    <lineage>
        <taxon>Eukaryota</taxon>
        <taxon>Metazoa</taxon>
        <taxon>Ecdysozoa</taxon>
        <taxon>Arthropoda</taxon>
        <taxon>Hexapoda</taxon>
        <taxon>Insecta</taxon>
        <taxon>Pterygota</taxon>
        <taxon>Neoptera</taxon>
        <taxon>Endopterygota</taxon>
        <taxon>Hymenoptera</taxon>
        <taxon>Apocrita</taxon>
        <taxon>Proctotrupomorpha</taxon>
        <taxon>Chalcidoidea</taxon>
        <taxon>Trichogrammatidae</taxon>
        <taxon>Trichogramma</taxon>
    </lineage>
</organism>
<proteinExistence type="predicted"/>
<dbReference type="Proteomes" id="UP000479190">
    <property type="component" value="Unassembled WGS sequence"/>
</dbReference>
<sequence>MFPRLLKKNDSKLRFSTSRLLVYTHILCRSRESVLARLRMDRCDSYTFAHSVFLNLCLLAHSASPSTGYCPTSTRKLLDKNKTLPERIKENASNKTTVMTNEYKRKEMKKLLLYELMSMVALNMHRICQKMKMKILKRIKELYLKNYLGQTAVMKKLTCYSRIPTQPYVKKSIWKKGTCICFLKIGLIYHHQEL</sequence>
<dbReference type="AlphaFoldDB" id="A0A6H5IMZ1"/>
<protein>
    <submittedName>
        <fullName evidence="1">Uncharacterized protein</fullName>
    </submittedName>
</protein>
<gene>
    <name evidence="1" type="ORF">TBRA_LOCUS8748</name>
</gene>
<evidence type="ECO:0000313" key="1">
    <source>
        <dbReference type="EMBL" id="CAB0036905.1"/>
    </source>
</evidence>
<accession>A0A6H5IMZ1</accession>
<keyword evidence="2" id="KW-1185">Reference proteome</keyword>
<dbReference type="EMBL" id="CADCXV010000835">
    <property type="protein sequence ID" value="CAB0036905.1"/>
    <property type="molecule type" value="Genomic_DNA"/>
</dbReference>
<reference evidence="1 2" key="1">
    <citation type="submission" date="2020-02" db="EMBL/GenBank/DDBJ databases">
        <authorList>
            <person name="Ferguson B K."/>
        </authorList>
    </citation>
    <scope>NUCLEOTIDE SEQUENCE [LARGE SCALE GENOMIC DNA]</scope>
</reference>
<evidence type="ECO:0000313" key="2">
    <source>
        <dbReference type="Proteomes" id="UP000479190"/>
    </source>
</evidence>
<name>A0A6H5IMZ1_9HYME</name>